<dbReference type="RefSeq" id="WP_071932556.1">
    <property type="nucleotide sequence ID" value="NZ_CP016804.1"/>
</dbReference>
<protein>
    <submittedName>
        <fullName evidence="2">DNA topoisomerase I</fullName>
        <ecNumber evidence="2">5.99.1.2</ecNumber>
    </submittedName>
</protein>
<evidence type="ECO:0000259" key="1">
    <source>
        <dbReference type="Pfam" id="PF21003"/>
    </source>
</evidence>
<dbReference type="EC" id="5.99.1.2" evidence="2"/>
<dbReference type="InterPro" id="IPR048302">
    <property type="entry name" value="NucS_N"/>
</dbReference>
<proteinExistence type="predicted"/>
<dbReference type="EMBL" id="CP016804">
    <property type="protein sequence ID" value="APE94655.1"/>
    <property type="molecule type" value="Genomic_DNA"/>
</dbReference>
<keyword evidence="3" id="KW-1185">Reference proteome</keyword>
<dbReference type="Proteomes" id="UP000186165">
    <property type="component" value="Chromosome"/>
</dbReference>
<dbReference type="GeneID" id="30416707"/>
<sequence length="251" mass="26805">MQDSIRVIAGQCTVTHEGDSTSESEGQVVVLVKPDNTVLVHDATGYRPAGWLTRAESVQLSLSEQAIDLRARIEETELRVTGEDVTVTEFPATVAGPAVGTCPTCGAQMVRAGGEVVCLGCGDAYALPRDATVTDRTCSDCGLPTISVTRGAALEVCLDRRCDPIDEAVRERFDGEWTCPTCGSDLEIDRQRTLGARCPNCEVHYPIPDGVVDGTCACGLPVFETDHGRRCLDPDCTLGDLDADSPPEPRH</sequence>
<reference evidence="3" key="1">
    <citation type="submission" date="2016-08" db="EMBL/GenBank/DDBJ databases">
        <title>Discovery of first anaerobic lithoheterotrophic haloarchae widely represented in hypersaline habitats.</title>
        <authorList>
            <person name="Sorokin D.Y."/>
            <person name="Kublanov I.V."/>
            <person name="Roman P."/>
            <person name="Sinninghe Damste J.S."/>
            <person name="Golyshin P.N."/>
            <person name="Rojo D."/>
            <person name="Ciordia S."/>
            <person name="Mena Md.C."/>
            <person name="Ferrer M."/>
            <person name="Smedile F."/>
            <person name="Messina E."/>
            <person name="La Cono V."/>
            <person name="Yakimov M.M."/>
        </authorList>
    </citation>
    <scope>NUCLEOTIDE SEQUENCE [LARGE SCALE GENOMIC DNA]</scope>
    <source>
        <strain evidence="3">HSR6</strain>
    </source>
</reference>
<dbReference type="KEGG" id="hhsr:HSR6_0182"/>
<dbReference type="InterPro" id="IPR049173">
    <property type="entry name" value="NucS_N_sf"/>
</dbReference>
<feature type="domain" description="Endonuclease NucS N-terminal PH-like" evidence="1">
    <location>
        <begin position="4"/>
        <end position="85"/>
    </location>
</feature>
<dbReference type="Gene3D" id="2.70.180.20">
    <property type="match status" value="1"/>
</dbReference>
<dbReference type="Pfam" id="PF21003">
    <property type="entry name" value="NucS_N"/>
    <property type="match status" value="1"/>
</dbReference>
<accession>A0A1J1AAA3</accession>
<keyword evidence="2" id="KW-0413">Isomerase</keyword>
<gene>
    <name evidence="2" type="primary">topA</name>
    <name evidence="2" type="ORF">HSR6_0182</name>
</gene>
<dbReference type="OrthoDB" id="190320at2157"/>
<dbReference type="AlphaFoldDB" id="A0A1J1AAA3"/>
<evidence type="ECO:0000313" key="3">
    <source>
        <dbReference type="Proteomes" id="UP000186165"/>
    </source>
</evidence>
<name>A0A1J1AAA3_9EURY</name>
<evidence type="ECO:0000313" key="2">
    <source>
        <dbReference type="EMBL" id="APE94655.1"/>
    </source>
</evidence>
<organism evidence="2 3">
    <name type="scientific">Halodesulfurarchaeum formicicum</name>
    <dbReference type="NCBI Taxonomy" id="1873524"/>
    <lineage>
        <taxon>Archaea</taxon>
        <taxon>Methanobacteriati</taxon>
        <taxon>Methanobacteriota</taxon>
        <taxon>Stenosarchaea group</taxon>
        <taxon>Halobacteria</taxon>
        <taxon>Halobacteriales</taxon>
        <taxon>Halobacteriaceae</taxon>
        <taxon>Halodesulfurarchaeum</taxon>
    </lineage>
</organism>
<dbReference type="GO" id="GO:0016853">
    <property type="term" value="F:isomerase activity"/>
    <property type="evidence" value="ECO:0007669"/>
    <property type="project" value="UniProtKB-KW"/>
</dbReference>